<keyword evidence="3" id="KW-0963">Cytoplasm</keyword>
<evidence type="ECO:0000313" key="5">
    <source>
        <dbReference type="EMBL" id="GLI22237.1"/>
    </source>
</evidence>
<dbReference type="InterPro" id="IPR002669">
    <property type="entry name" value="UreD"/>
</dbReference>
<reference evidence="5" key="1">
    <citation type="submission" date="2022-12" db="EMBL/GenBank/DDBJ databases">
        <title>Reference genome sequencing for broad-spectrum identification of bacterial and archaeal isolates by mass spectrometry.</title>
        <authorList>
            <person name="Sekiguchi Y."/>
            <person name="Tourlousse D.M."/>
        </authorList>
    </citation>
    <scope>NUCLEOTIDE SEQUENCE</scope>
    <source>
        <strain evidence="5">301</strain>
    </source>
</reference>
<protein>
    <recommendedName>
        <fullName evidence="3">Urease accessory protein UreD</fullName>
    </recommendedName>
</protein>
<name>A0A9W6CN58_XANFL</name>
<comment type="similarity">
    <text evidence="1 3">Belongs to the UreD family.</text>
</comment>
<proteinExistence type="inferred from homology"/>
<comment type="function">
    <text evidence="3">Required for maturation of urease via the functional incorporation of the urease nickel metallocenter.</text>
</comment>
<dbReference type="Proteomes" id="UP001245370">
    <property type="component" value="Unassembled WGS sequence"/>
</dbReference>
<dbReference type="EMBL" id="JAVDPY010000001">
    <property type="protein sequence ID" value="MDR6332018.1"/>
    <property type="molecule type" value="Genomic_DNA"/>
</dbReference>
<evidence type="ECO:0000256" key="2">
    <source>
        <dbReference type="ARBA" id="ARBA00023186"/>
    </source>
</evidence>
<organism evidence="5 7">
    <name type="scientific">Xanthobacter flavus</name>
    <dbReference type="NCBI Taxonomy" id="281"/>
    <lineage>
        <taxon>Bacteria</taxon>
        <taxon>Pseudomonadati</taxon>
        <taxon>Pseudomonadota</taxon>
        <taxon>Alphaproteobacteria</taxon>
        <taxon>Hyphomicrobiales</taxon>
        <taxon>Xanthobacteraceae</taxon>
        <taxon>Xanthobacter</taxon>
    </lineage>
</organism>
<evidence type="ECO:0000256" key="4">
    <source>
        <dbReference type="SAM" id="MobiDB-lite"/>
    </source>
</evidence>
<evidence type="ECO:0000313" key="6">
    <source>
        <dbReference type="EMBL" id="MDR6332018.1"/>
    </source>
</evidence>
<dbReference type="AlphaFoldDB" id="A0A9W6CN58"/>
<gene>
    <name evidence="3 5" type="primary">ureD</name>
    <name evidence="6" type="ORF">GGQ86_000465</name>
    <name evidence="5" type="ORF">XFLAVUS301_19110</name>
</gene>
<keyword evidence="3" id="KW-0996">Nickel insertion</keyword>
<accession>A0A9W6CN58</accession>
<dbReference type="HAMAP" id="MF_01384">
    <property type="entry name" value="UreD"/>
    <property type="match status" value="1"/>
</dbReference>
<comment type="subunit">
    <text evidence="3">UreD, UreF and UreG form a complex that acts as a GTP-hydrolysis-dependent molecular chaperone, activating the urease apoprotein by helping to assemble the nickel containing metallocenter of UreC. The UreE protein probably delivers the nickel.</text>
</comment>
<evidence type="ECO:0000256" key="1">
    <source>
        <dbReference type="ARBA" id="ARBA00007177"/>
    </source>
</evidence>
<dbReference type="Pfam" id="PF01774">
    <property type="entry name" value="UreD"/>
    <property type="match status" value="1"/>
</dbReference>
<dbReference type="GO" id="GO:0016151">
    <property type="term" value="F:nickel cation binding"/>
    <property type="evidence" value="ECO:0007669"/>
    <property type="project" value="UniProtKB-UniRule"/>
</dbReference>
<evidence type="ECO:0000256" key="3">
    <source>
        <dbReference type="HAMAP-Rule" id="MF_01384"/>
    </source>
</evidence>
<dbReference type="EMBL" id="BSDO01000002">
    <property type="protein sequence ID" value="GLI22237.1"/>
    <property type="molecule type" value="Genomic_DNA"/>
</dbReference>
<comment type="subcellular location">
    <subcellularLocation>
        <location evidence="3">Cytoplasm</location>
    </subcellularLocation>
</comment>
<sequence>MATMFAASWRSDETSAPLPPQRQRSEGRVRIAAAQFGAVTRVADLAEGGAMRVRMPRGGPGLEAVIVNTAGGVCCGDRFTIEATAGPGAHLTVATPAAEKVYRSDGPLAEISVSLAAQEGARLEWLPQETILFDRARLKRRYEVDIAPDATFLSFEGLMLGRLAHGDAMGEGHLEDHWRIRRGGALVYADAFRLEGPIGALLEHPAVAAGARALATLLYIAPDAEARLEEARARMESVPCEAGASAWNGILAVRWLAPDIGTLRRAATSFLMAFRKAPLPRVWAT</sequence>
<keyword evidence="8" id="KW-1185">Reference proteome</keyword>
<dbReference type="PANTHER" id="PTHR33643:SF1">
    <property type="entry name" value="UREASE ACCESSORY PROTEIN D"/>
    <property type="match status" value="1"/>
</dbReference>
<dbReference type="Proteomes" id="UP001144397">
    <property type="component" value="Unassembled WGS sequence"/>
</dbReference>
<dbReference type="GO" id="GO:0005737">
    <property type="term" value="C:cytoplasm"/>
    <property type="evidence" value="ECO:0007669"/>
    <property type="project" value="UniProtKB-SubCell"/>
</dbReference>
<reference evidence="6 8" key="2">
    <citation type="submission" date="2023-07" db="EMBL/GenBank/DDBJ databases">
        <title>Genomic Encyclopedia of Type Strains, Phase IV (KMG-IV): sequencing the most valuable type-strain genomes for metagenomic binning, comparative biology and taxonomic classification.</title>
        <authorList>
            <person name="Goeker M."/>
        </authorList>
    </citation>
    <scope>NUCLEOTIDE SEQUENCE [LARGE SCALE GENOMIC DNA]</scope>
    <source>
        <strain evidence="6 8">DSM 338</strain>
    </source>
</reference>
<dbReference type="RefSeq" id="WP_309298268.1">
    <property type="nucleotide sequence ID" value="NZ_BSDO01000002.1"/>
</dbReference>
<comment type="caution">
    <text evidence="5">The sequence shown here is derived from an EMBL/GenBank/DDBJ whole genome shotgun (WGS) entry which is preliminary data.</text>
</comment>
<evidence type="ECO:0000313" key="7">
    <source>
        <dbReference type="Proteomes" id="UP001144397"/>
    </source>
</evidence>
<evidence type="ECO:0000313" key="8">
    <source>
        <dbReference type="Proteomes" id="UP001245370"/>
    </source>
</evidence>
<keyword evidence="2 3" id="KW-0143">Chaperone</keyword>
<dbReference type="GeneID" id="95762700"/>
<feature type="region of interest" description="Disordered" evidence="4">
    <location>
        <begin position="1"/>
        <end position="26"/>
    </location>
</feature>
<dbReference type="PANTHER" id="PTHR33643">
    <property type="entry name" value="UREASE ACCESSORY PROTEIN D"/>
    <property type="match status" value="1"/>
</dbReference>